<evidence type="ECO:0000256" key="4">
    <source>
        <dbReference type="SAM" id="MobiDB-lite"/>
    </source>
</evidence>
<feature type="binding site" evidence="2">
    <location>
        <position position="100"/>
    </location>
    <ligand>
        <name>glutathione</name>
        <dbReference type="ChEBI" id="CHEBI:57925"/>
    </ligand>
</feature>
<evidence type="ECO:0000313" key="7">
    <source>
        <dbReference type="Proteomes" id="UP000221653"/>
    </source>
</evidence>
<organism evidence="6 7">
    <name type="scientific">Corynebacterium renale</name>
    <dbReference type="NCBI Taxonomy" id="1724"/>
    <lineage>
        <taxon>Bacteria</taxon>
        <taxon>Bacillati</taxon>
        <taxon>Actinomycetota</taxon>
        <taxon>Actinomycetes</taxon>
        <taxon>Mycobacteriales</taxon>
        <taxon>Corynebacteriaceae</taxon>
        <taxon>Corynebacterium</taxon>
    </lineage>
</organism>
<dbReference type="GO" id="GO:0005737">
    <property type="term" value="C:cytoplasm"/>
    <property type="evidence" value="ECO:0007669"/>
    <property type="project" value="TreeGrafter"/>
</dbReference>
<evidence type="ECO:0000259" key="5">
    <source>
        <dbReference type="PROSITE" id="PS50405"/>
    </source>
</evidence>
<evidence type="ECO:0000256" key="1">
    <source>
        <dbReference type="PIRSR" id="PIRSR015753-1"/>
    </source>
</evidence>
<dbReference type="InterPro" id="IPR036282">
    <property type="entry name" value="Glutathione-S-Trfase_C_sf"/>
</dbReference>
<dbReference type="Gene3D" id="3.40.30.10">
    <property type="entry name" value="Glutaredoxin"/>
    <property type="match status" value="1"/>
</dbReference>
<dbReference type="InterPro" id="IPR036249">
    <property type="entry name" value="Thioredoxin-like_sf"/>
</dbReference>
<dbReference type="SUPFAM" id="SSF52833">
    <property type="entry name" value="Thioredoxin-like"/>
    <property type="match status" value="1"/>
</dbReference>
<dbReference type="GO" id="GO:0004364">
    <property type="term" value="F:glutathione transferase activity"/>
    <property type="evidence" value="ECO:0007669"/>
    <property type="project" value="InterPro"/>
</dbReference>
<dbReference type="SFLD" id="SFLDG01148">
    <property type="entry name" value="Xi_(cytGST)"/>
    <property type="match status" value="1"/>
</dbReference>
<reference evidence="6 7" key="1">
    <citation type="submission" date="2017-10" db="EMBL/GenBank/DDBJ databases">
        <title>Sequencing the genomes of 1000 actinobacteria strains.</title>
        <authorList>
            <person name="Klenk H.-P."/>
        </authorList>
    </citation>
    <scope>NUCLEOTIDE SEQUENCE [LARGE SCALE GENOMIC DNA]</scope>
    <source>
        <strain evidence="6 7">DSM 20688</strain>
    </source>
</reference>
<name>A0A2A9DQ36_9CORY</name>
<keyword evidence="7" id="KW-1185">Reference proteome</keyword>
<feature type="domain" description="GST C-terminal" evidence="5">
    <location>
        <begin position="175"/>
        <end position="302"/>
    </location>
</feature>
<feature type="active site" description="Nucleophile" evidence="1">
    <location>
        <position position="67"/>
    </location>
</feature>
<dbReference type="SFLD" id="SFLDG01206">
    <property type="entry name" value="Xi.1"/>
    <property type="match status" value="1"/>
</dbReference>
<dbReference type="PANTHER" id="PTHR32419">
    <property type="entry name" value="GLUTATHIONYL-HYDROQUINONE REDUCTASE"/>
    <property type="match status" value="1"/>
</dbReference>
<dbReference type="Pfam" id="PF13410">
    <property type="entry name" value="GST_C_2"/>
    <property type="match status" value="1"/>
</dbReference>
<dbReference type="Proteomes" id="UP000221653">
    <property type="component" value="Unassembled WGS sequence"/>
</dbReference>
<dbReference type="InterPro" id="IPR004045">
    <property type="entry name" value="Glutathione_S-Trfase_N"/>
</dbReference>
<accession>A0A2A9DQ36</accession>
<dbReference type="InterPro" id="IPR047047">
    <property type="entry name" value="GST_Omega-like_C"/>
</dbReference>
<protein>
    <submittedName>
        <fullName evidence="6">Putative glutathione S-transferase</fullName>
    </submittedName>
</protein>
<dbReference type="InterPro" id="IPR010987">
    <property type="entry name" value="Glutathione-S-Trfase_C-like"/>
</dbReference>
<feature type="region of interest" description="Disordered" evidence="4">
    <location>
        <begin position="319"/>
        <end position="347"/>
    </location>
</feature>
<dbReference type="PROSITE" id="PS50405">
    <property type="entry name" value="GST_CTER"/>
    <property type="match status" value="1"/>
</dbReference>
<dbReference type="OrthoDB" id="9769158at2"/>
<gene>
    <name evidence="6" type="ORF">ATK06_2006</name>
</gene>
<dbReference type="InterPro" id="IPR040079">
    <property type="entry name" value="Glutathione_S-Trfase"/>
</dbReference>
<keyword evidence="6" id="KW-0808">Transferase</keyword>
<dbReference type="SUPFAM" id="SSF47616">
    <property type="entry name" value="GST C-terminal domain-like"/>
    <property type="match status" value="1"/>
</dbReference>
<sequence>MATTNSDWAGDAQNASPDGEFVRDTTYIEDRIVADLPAGSQPQAQDDGTFHWPVEAGRYRLIGARACPWAHRTIITRRLLGLEDVISLGLAGPTHDKRSWTFDLDPGGVDPVLGIPRLQDAYFARFPDYPRGITVPALVEVESGKVVTNDFPQIPVDFNSEWKKFQREGAPDLYPEELRDEIDAITKRVYTEVNNGVYRCGFAGSQDAYEEAYERLWTAMDWLEERLATRRYLVGEHITLADVYLYPTLIRFDAAYYGHFKAARNKIVELPNLWGYLRDLWQTPGFGDTTDLTEVKEHYYIVHKEINPTQIVPVGPDLSGLDTPHGREKLGGTPFAEGATAPGPVPAGERVKNPLENGIAPAHGRTAEEAGTI</sequence>
<dbReference type="Pfam" id="PF13409">
    <property type="entry name" value="GST_N_2"/>
    <property type="match status" value="1"/>
</dbReference>
<dbReference type="SFLD" id="SFLDS00019">
    <property type="entry name" value="Glutathione_Transferase_(cytos"/>
    <property type="match status" value="1"/>
</dbReference>
<dbReference type="Gene3D" id="1.20.1050.10">
    <property type="match status" value="1"/>
</dbReference>
<evidence type="ECO:0000256" key="3">
    <source>
        <dbReference type="PIRSR" id="PIRSR015753-3"/>
    </source>
</evidence>
<dbReference type="PANTHER" id="PTHR32419:SF6">
    <property type="entry name" value="GLUTATHIONE S-TRANSFERASE OMEGA-LIKE 1-RELATED"/>
    <property type="match status" value="1"/>
</dbReference>
<feature type="region of interest" description="Disordered" evidence="4">
    <location>
        <begin position="1"/>
        <end position="21"/>
    </location>
</feature>
<dbReference type="InterPro" id="IPR016639">
    <property type="entry name" value="GST_Omega/GSH"/>
</dbReference>
<evidence type="ECO:0000256" key="2">
    <source>
        <dbReference type="PIRSR" id="PIRSR015753-2"/>
    </source>
</evidence>
<evidence type="ECO:0000313" key="6">
    <source>
        <dbReference type="EMBL" id="PFG28877.1"/>
    </source>
</evidence>
<dbReference type="RefSeq" id="WP_098389273.1">
    <property type="nucleotide sequence ID" value="NZ_LS483464.1"/>
</dbReference>
<feature type="site" description="Lowers pKa of active site Cys" evidence="3">
    <location>
        <position position="299"/>
    </location>
</feature>
<feature type="site" description="Lowers pKa of active site Cys" evidence="3">
    <location>
        <position position="256"/>
    </location>
</feature>
<dbReference type="CDD" id="cd03190">
    <property type="entry name" value="GST_C_Omega_like"/>
    <property type="match status" value="1"/>
</dbReference>
<proteinExistence type="predicted"/>
<dbReference type="EMBL" id="PDJF01000001">
    <property type="protein sequence ID" value="PFG28877.1"/>
    <property type="molecule type" value="Genomic_DNA"/>
</dbReference>
<dbReference type="STRING" id="1724.GCA_001044175_00866"/>
<dbReference type="AlphaFoldDB" id="A0A2A9DQ36"/>
<comment type="caution">
    <text evidence="6">The sequence shown here is derived from an EMBL/GenBank/DDBJ whole genome shotgun (WGS) entry which is preliminary data.</text>
</comment>
<feature type="active site" description="Proton donor/acceptor" evidence="1">
    <location>
        <position position="198"/>
    </location>
</feature>
<dbReference type="PIRSF" id="PIRSF015753">
    <property type="entry name" value="GST"/>
    <property type="match status" value="1"/>
</dbReference>